<evidence type="ECO:0000256" key="1">
    <source>
        <dbReference type="SAM" id="Phobius"/>
    </source>
</evidence>
<comment type="caution">
    <text evidence="3">The sequence shown here is derived from an EMBL/GenBank/DDBJ whole genome shotgun (WGS) entry which is preliminary data.</text>
</comment>
<sequence length="110" mass="11786">MNGVWIPSVRAAMLFVVVIVGLLAFATAKISTVNGVARGESPELTVAVNATPDTLGLAAPDQSQQVAAMRQSPMLADREPGTWALMILGFGAVAFALRRRRSNRVRYQFA</sequence>
<dbReference type="NCBIfam" id="TIGR02595">
    <property type="entry name" value="PEP_CTERM"/>
    <property type="match status" value="1"/>
</dbReference>
<evidence type="ECO:0000313" key="4">
    <source>
        <dbReference type="Proteomes" id="UP000027866"/>
    </source>
</evidence>
<dbReference type="OrthoDB" id="9152028at2"/>
<protein>
    <recommendedName>
        <fullName evidence="2">Ice-binding protein C-terminal domain-containing protein</fullName>
    </recommendedName>
</protein>
<dbReference type="Pfam" id="PF07589">
    <property type="entry name" value="PEP-CTERM"/>
    <property type="match status" value="1"/>
</dbReference>
<keyword evidence="4" id="KW-1185">Reference proteome</keyword>
<proteinExistence type="predicted"/>
<dbReference type="AlphaFoldDB" id="A0A074MHF1"/>
<dbReference type="NCBIfam" id="NF035944">
    <property type="entry name" value="PEPxxWA-CTERM"/>
    <property type="match status" value="1"/>
</dbReference>
<feature type="transmembrane region" description="Helical" evidence="1">
    <location>
        <begin position="80"/>
        <end position="97"/>
    </location>
</feature>
<accession>A0A074MHF1</accession>
<evidence type="ECO:0000259" key="2">
    <source>
        <dbReference type="Pfam" id="PF07589"/>
    </source>
</evidence>
<feature type="transmembrane region" description="Helical" evidence="1">
    <location>
        <begin position="12"/>
        <end position="31"/>
    </location>
</feature>
<evidence type="ECO:0000313" key="3">
    <source>
        <dbReference type="EMBL" id="KEO92245.1"/>
    </source>
</evidence>
<reference evidence="3 4" key="1">
    <citation type="submission" date="2014-04" db="EMBL/GenBank/DDBJ databases">
        <title>A comprehensive comparison of genomes of Erythrobacter spp. Strains.</title>
        <authorList>
            <person name="Zheng Q."/>
        </authorList>
    </citation>
    <scope>NUCLEOTIDE SEQUENCE [LARGE SCALE GENOMIC DNA]</scope>
    <source>
        <strain evidence="3 4">DSM 8509</strain>
    </source>
</reference>
<feature type="domain" description="Ice-binding protein C-terminal" evidence="2">
    <location>
        <begin position="79"/>
        <end position="100"/>
    </location>
</feature>
<keyword evidence="1" id="KW-1133">Transmembrane helix</keyword>
<organism evidence="3 4">
    <name type="scientific">Erythrobacter litoralis</name>
    <dbReference type="NCBI Taxonomy" id="39960"/>
    <lineage>
        <taxon>Bacteria</taxon>
        <taxon>Pseudomonadati</taxon>
        <taxon>Pseudomonadota</taxon>
        <taxon>Alphaproteobacteria</taxon>
        <taxon>Sphingomonadales</taxon>
        <taxon>Erythrobacteraceae</taxon>
        <taxon>Erythrobacter/Porphyrobacter group</taxon>
        <taxon>Erythrobacter</taxon>
    </lineage>
</organism>
<dbReference type="InterPro" id="IPR013424">
    <property type="entry name" value="Ice-binding_C"/>
</dbReference>
<keyword evidence="1" id="KW-0472">Membrane</keyword>
<dbReference type="EMBL" id="JMIX01000010">
    <property type="protein sequence ID" value="KEO92245.1"/>
    <property type="molecule type" value="Genomic_DNA"/>
</dbReference>
<name>A0A074MHF1_9SPHN</name>
<dbReference type="RefSeq" id="WP_081845713.1">
    <property type="nucleotide sequence ID" value="NZ_CP017057.1"/>
</dbReference>
<gene>
    <name evidence="3" type="ORF">EH32_00435</name>
</gene>
<dbReference type="Proteomes" id="UP000027866">
    <property type="component" value="Unassembled WGS sequence"/>
</dbReference>
<keyword evidence="1" id="KW-0812">Transmembrane</keyword>